<organism evidence="2 3">
    <name type="scientific">Venturia effusa</name>
    <dbReference type="NCBI Taxonomy" id="50376"/>
    <lineage>
        <taxon>Eukaryota</taxon>
        <taxon>Fungi</taxon>
        <taxon>Dikarya</taxon>
        <taxon>Ascomycota</taxon>
        <taxon>Pezizomycotina</taxon>
        <taxon>Dothideomycetes</taxon>
        <taxon>Pleosporomycetidae</taxon>
        <taxon>Venturiales</taxon>
        <taxon>Venturiaceae</taxon>
        <taxon>Venturia</taxon>
    </lineage>
</organism>
<evidence type="ECO:0000256" key="1">
    <source>
        <dbReference type="SAM" id="SignalP"/>
    </source>
</evidence>
<dbReference type="EMBL" id="CP042185">
    <property type="protein sequence ID" value="QDS68152.1"/>
    <property type="molecule type" value="Genomic_DNA"/>
</dbReference>
<feature type="signal peptide" evidence="1">
    <location>
        <begin position="1"/>
        <end position="18"/>
    </location>
</feature>
<proteinExistence type="predicted"/>
<dbReference type="Proteomes" id="UP000316270">
    <property type="component" value="Chromosome 1"/>
</dbReference>
<protein>
    <submittedName>
        <fullName evidence="2">Uncharacterized protein</fullName>
    </submittedName>
</protein>
<accession>A0A517KXP6</accession>
<keyword evidence="3" id="KW-1185">Reference proteome</keyword>
<gene>
    <name evidence="2" type="ORF">FKW77_010337</name>
</gene>
<reference evidence="2 3" key="1">
    <citation type="submission" date="2019-07" db="EMBL/GenBank/DDBJ databases">
        <title>Finished genome of Venturia effusa.</title>
        <authorList>
            <person name="Young C.A."/>
            <person name="Cox M.P."/>
            <person name="Ganley A.R.D."/>
            <person name="David W.J."/>
        </authorList>
    </citation>
    <scope>NUCLEOTIDE SEQUENCE [LARGE SCALE GENOMIC DNA]</scope>
    <source>
        <strain evidence="3">albino</strain>
    </source>
</reference>
<sequence length="158" mass="17443">MHLLIFLTAVVLSSLVSSRGCSHLKTTFTLKNPPQPLPAVALYIPTFNKETTNFNDNFMAAWGGAVCEAVCGPIVEETFDSGQQTYKQECVAARVHKNKYNGQLISFDKTLNDTINVKTERQCNVSCSAKHGRTCTFEYGNCKKNNKHDGINLGKNPP</sequence>
<keyword evidence="1" id="KW-0732">Signal</keyword>
<evidence type="ECO:0000313" key="3">
    <source>
        <dbReference type="Proteomes" id="UP000316270"/>
    </source>
</evidence>
<name>A0A517KXP6_9PEZI</name>
<evidence type="ECO:0000313" key="2">
    <source>
        <dbReference type="EMBL" id="QDS68152.1"/>
    </source>
</evidence>
<dbReference type="AlphaFoldDB" id="A0A517KXP6"/>
<feature type="chain" id="PRO_5021918608" evidence="1">
    <location>
        <begin position="19"/>
        <end position="158"/>
    </location>
</feature>